<protein>
    <submittedName>
        <fullName evidence="1">Uncharacterized protein</fullName>
    </submittedName>
</protein>
<reference evidence="1 2" key="1">
    <citation type="journal article" date="2016" name="Sci. Rep.">
        <title>The Dendrobium catenatum Lindl. genome sequence provides insights into polysaccharide synthase, floral development and adaptive evolution.</title>
        <authorList>
            <person name="Zhang G.Q."/>
            <person name="Xu Q."/>
            <person name="Bian C."/>
            <person name="Tsai W.C."/>
            <person name="Yeh C.M."/>
            <person name="Liu K.W."/>
            <person name="Yoshida K."/>
            <person name="Zhang L.S."/>
            <person name="Chang S.B."/>
            <person name="Chen F."/>
            <person name="Shi Y."/>
            <person name="Su Y.Y."/>
            <person name="Zhang Y.Q."/>
            <person name="Chen L.J."/>
            <person name="Yin Y."/>
            <person name="Lin M."/>
            <person name="Huang H."/>
            <person name="Deng H."/>
            <person name="Wang Z.W."/>
            <person name="Zhu S.L."/>
            <person name="Zhao X."/>
            <person name="Deng C."/>
            <person name="Niu S.C."/>
            <person name="Huang J."/>
            <person name="Wang M."/>
            <person name="Liu G.H."/>
            <person name="Yang H.J."/>
            <person name="Xiao X.J."/>
            <person name="Hsiao Y.Y."/>
            <person name="Wu W.L."/>
            <person name="Chen Y.Y."/>
            <person name="Mitsuda N."/>
            <person name="Ohme-Takagi M."/>
            <person name="Luo Y.B."/>
            <person name="Van de Peer Y."/>
            <person name="Liu Z.J."/>
        </authorList>
    </citation>
    <scope>NUCLEOTIDE SEQUENCE [LARGE SCALE GENOMIC DNA]</scope>
    <source>
        <tissue evidence="1">The whole plant</tissue>
    </source>
</reference>
<keyword evidence="2" id="KW-1185">Reference proteome</keyword>
<reference evidence="1 2" key="2">
    <citation type="journal article" date="2017" name="Nature">
        <title>The Apostasia genome and the evolution of orchids.</title>
        <authorList>
            <person name="Zhang G.Q."/>
            <person name="Liu K.W."/>
            <person name="Li Z."/>
            <person name="Lohaus R."/>
            <person name="Hsiao Y.Y."/>
            <person name="Niu S.C."/>
            <person name="Wang J.Y."/>
            <person name="Lin Y.C."/>
            <person name="Xu Q."/>
            <person name="Chen L.J."/>
            <person name="Yoshida K."/>
            <person name="Fujiwara S."/>
            <person name="Wang Z.W."/>
            <person name="Zhang Y.Q."/>
            <person name="Mitsuda N."/>
            <person name="Wang M."/>
            <person name="Liu G.H."/>
            <person name="Pecoraro L."/>
            <person name="Huang H.X."/>
            <person name="Xiao X.J."/>
            <person name="Lin M."/>
            <person name="Wu X.Y."/>
            <person name="Wu W.L."/>
            <person name="Chen Y.Y."/>
            <person name="Chang S.B."/>
            <person name="Sakamoto S."/>
            <person name="Ohme-Takagi M."/>
            <person name="Yagi M."/>
            <person name="Zeng S.J."/>
            <person name="Shen C.Y."/>
            <person name="Yeh C.M."/>
            <person name="Luo Y.B."/>
            <person name="Tsai W.C."/>
            <person name="Van de Peer Y."/>
            <person name="Liu Z.J."/>
        </authorList>
    </citation>
    <scope>NUCLEOTIDE SEQUENCE [LARGE SCALE GENOMIC DNA]</scope>
    <source>
        <tissue evidence="1">The whole plant</tissue>
    </source>
</reference>
<dbReference type="Proteomes" id="UP000233837">
    <property type="component" value="Unassembled WGS sequence"/>
</dbReference>
<organism evidence="1 2">
    <name type="scientific">Dendrobium catenatum</name>
    <dbReference type="NCBI Taxonomy" id="906689"/>
    <lineage>
        <taxon>Eukaryota</taxon>
        <taxon>Viridiplantae</taxon>
        <taxon>Streptophyta</taxon>
        <taxon>Embryophyta</taxon>
        <taxon>Tracheophyta</taxon>
        <taxon>Spermatophyta</taxon>
        <taxon>Magnoliopsida</taxon>
        <taxon>Liliopsida</taxon>
        <taxon>Asparagales</taxon>
        <taxon>Orchidaceae</taxon>
        <taxon>Epidendroideae</taxon>
        <taxon>Malaxideae</taxon>
        <taxon>Dendrobiinae</taxon>
        <taxon>Dendrobium</taxon>
    </lineage>
</organism>
<name>A0A2I0WKL0_9ASPA</name>
<proteinExistence type="predicted"/>
<accession>A0A2I0WKL0</accession>
<sequence>MAKDVGSIKPFKPLQMPLSQMSFSGRGIPEWGIAGTIGEDNVFLTSYAMIQVPFFNLVNLFKRKFRSYVSFIWDSFFSAF</sequence>
<dbReference type="AlphaFoldDB" id="A0A2I0WKL0"/>
<gene>
    <name evidence="1" type="ORF">MA16_Dca017605</name>
</gene>
<dbReference type="EMBL" id="KZ502554">
    <property type="protein sequence ID" value="PKU76192.1"/>
    <property type="molecule type" value="Genomic_DNA"/>
</dbReference>
<evidence type="ECO:0000313" key="1">
    <source>
        <dbReference type="EMBL" id="PKU76192.1"/>
    </source>
</evidence>
<evidence type="ECO:0000313" key="2">
    <source>
        <dbReference type="Proteomes" id="UP000233837"/>
    </source>
</evidence>